<feature type="domain" description="Integrase catalytic" evidence="9">
    <location>
        <begin position="371"/>
        <end position="536"/>
    </location>
</feature>
<dbReference type="InterPro" id="IPR012337">
    <property type="entry name" value="RNaseH-like_sf"/>
</dbReference>
<dbReference type="GO" id="GO:0003964">
    <property type="term" value="F:RNA-directed DNA polymerase activity"/>
    <property type="evidence" value="ECO:0007669"/>
    <property type="project" value="UniProtKB-KW"/>
</dbReference>
<reference evidence="11" key="1">
    <citation type="journal article" date="2019" name="Plant Biotechnol. J.">
        <title>Genome sequencing of the Australian wild diploid species Gossypium australe highlights disease resistance and delayed gland morphogenesis.</title>
        <authorList>
            <person name="Cai Y."/>
            <person name="Cai X."/>
            <person name="Wang Q."/>
            <person name="Wang P."/>
            <person name="Zhang Y."/>
            <person name="Cai C."/>
            <person name="Xu Y."/>
            <person name="Wang K."/>
            <person name="Zhou Z."/>
            <person name="Wang C."/>
            <person name="Geng S."/>
            <person name="Li B."/>
            <person name="Dong Q."/>
            <person name="Hou Y."/>
            <person name="Wang H."/>
            <person name="Ai P."/>
            <person name="Liu Z."/>
            <person name="Yi F."/>
            <person name="Sun M."/>
            <person name="An G."/>
            <person name="Cheng J."/>
            <person name="Zhang Y."/>
            <person name="Shi Q."/>
            <person name="Xie Y."/>
            <person name="Shi X."/>
            <person name="Chang Y."/>
            <person name="Huang F."/>
            <person name="Chen Y."/>
            <person name="Hong S."/>
            <person name="Mi L."/>
            <person name="Sun Q."/>
            <person name="Zhang L."/>
            <person name="Zhou B."/>
            <person name="Peng R."/>
            <person name="Zhang X."/>
            <person name="Liu F."/>
        </authorList>
    </citation>
    <scope>NUCLEOTIDE SEQUENCE [LARGE SCALE GENOMIC DNA]</scope>
    <source>
        <strain evidence="11">cv. PA1801</strain>
    </source>
</reference>
<dbReference type="CDD" id="cd01647">
    <property type="entry name" value="RT_LTR"/>
    <property type="match status" value="1"/>
</dbReference>
<keyword evidence="7" id="KW-0511">Multifunctional enzyme</keyword>
<dbReference type="Pfam" id="PF17919">
    <property type="entry name" value="RT_RNaseH_2"/>
    <property type="match status" value="1"/>
</dbReference>
<feature type="domain" description="Reverse transcriptase" evidence="8">
    <location>
        <begin position="1"/>
        <end position="82"/>
    </location>
</feature>
<dbReference type="GO" id="GO:0003676">
    <property type="term" value="F:nucleic acid binding"/>
    <property type="evidence" value="ECO:0007669"/>
    <property type="project" value="InterPro"/>
</dbReference>
<dbReference type="EMBL" id="SMMG02000009">
    <property type="protein sequence ID" value="KAA3460517.1"/>
    <property type="molecule type" value="Genomic_DNA"/>
</dbReference>
<dbReference type="InterPro" id="IPR050951">
    <property type="entry name" value="Retrovirus_Pol_polyprotein"/>
</dbReference>
<dbReference type="InterPro" id="IPR001584">
    <property type="entry name" value="Integrase_cat-core"/>
</dbReference>
<dbReference type="Pfam" id="PF17921">
    <property type="entry name" value="Integrase_H2C2"/>
    <property type="match status" value="1"/>
</dbReference>
<dbReference type="PANTHER" id="PTHR37984">
    <property type="entry name" value="PROTEIN CBG26694"/>
    <property type="match status" value="1"/>
</dbReference>
<name>A0A5B6UU90_9ROSI</name>
<evidence type="ECO:0000256" key="1">
    <source>
        <dbReference type="ARBA" id="ARBA00022679"/>
    </source>
</evidence>
<dbReference type="InterPro" id="IPR041373">
    <property type="entry name" value="RT_RNaseH"/>
</dbReference>
<proteinExistence type="predicted"/>
<dbReference type="FunFam" id="3.30.70.270:FF:000003">
    <property type="entry name" value="Transposon Ty3-G Gag-Pol polyprotein"/>
    <property type="match status" value="1"/>
</dbReference>
<dbReference type="Pfam" id="PF17917">
    <property type="entry name" value="RT_RNaseH"/>
    <property type="match status" value="1"/>
</dbReference>
<dbReference type="Gene3D" id="1.10.340.70">
    <property type="match status" value="1"/>
</dbReference>
<sequence length="664" mass="77097">MPFELTNAPAAFMDLMNRVFQQYLDQFVVVFIDDILVYSKTEEEHDKHLRIVLQVLREKQLYAKFSKCEFWLREVAFLGHVVSAEGIRVDPRKIEAVLDWKPPRSVAEIRSFLGLAGYYRRFVEGFSLIAAPLTKLLRKGVPFGWLEKQQESFDKLRKILTEAPVLVQPEAGKTFTVYCDASHTGLGCVLMQEGKIWRHYLYGEKSIVYTDHKSLRYLLTQKDLNLRQRRWIELLKDYDCSIEYHPGKANVVADALSRKVVADLRAMFARLSLYDDGSLLAELQVTPTWIEEIKDKQLVDEGLNAKRLQVQNGGLEDPYAMHPGGSKMYGDLRKQFWWSGLKREVTEFVGKCLTCQQVKAEHQLPSGLLQPVKIPQWKWEWITMDFVSGLPLTPSKKDAVWVIVDRLTKSAHFVPVRMDYSLQKLAKLYVAEIVRLHGVPVSIISDRDPRFTSRFWKALHQALGTRLDFSTAFHPQSDGQSERVIQILEDMLRGCVLEFRGSWEEFLPLAEFAYNNSYQASERQVLGPELVTETEDKVKVIRARLKEASDRQKSYADLKRKEMEYDVGDKLELPAELRQIHDVFHVSMLRRYRSDPSHVVPVAEIEVNSDLSFEEEPVQILDRDVKILRRKSMPLVKVLWRNHGAEEATWEPEDVIRQQYPHLF</sequence>
<dbReference type="SUPFAM" id="SSF56672">
    <property type="entry name" value="DNA/RNA polymerases"/>
    <property type="match status" value="1"/>
</dbReference>
<accession>A0A5B6UU90</accession>
<evidence type="ECO:0000313" key="11">
    <source>
        <dbReference type="Proteomes" id="UP000325315"/>
    </source>
</evidence>
<organism evidence="10 11">
    <name type="scientific">Gossypium australe</name>
    <dbReference type="NCBI Taxonomy" id="47621"/>
    <lineage>
        <taxon>Eukaryota</taxon>
        <taxon>Viridiplantae</taxon>
        <taxon>Streptophyta</taxon>
        <taxon>Embryophyta</taxon>
        <taxon>Tracheophyta</taxon>
        <taxon>Spermatophyta</taxon>
        <taxon>Magnoliopsida</taxon>
        <taxon>eudicotyledons</taxon>
        <taxon>Gunneridae</taxon>
        <taxon>Pentapetalae</taxon>
        <taxon>rosids</taxon>
        <taxon>malvids</taxon>
        <taxon>Malvales</taxon>
        <taxon>Malvaceae</taxon>
        <taxon>Malvoideae</taxon>
        <taxon>Gossypium</taxon>
    </lineage>
</organism>
<keyword evidence="6 10" id="KW-0695">RNA-directed DNA polymerase</keyword>
<dbReference type="AlphaFoldDB" id="A0A5B6UU90"/>
<dbReference type="PANTHER" id="PTHR37984:SF5">
    <property type="entry name" value="PROTEIN NYNRIN-LIKE"/>
    <property type="match status" value="1"/>
</dbReference>
<dbReference type="InterPro" id="IPR000477">
    <property type="entry name" value="RT_dom"/>
</dbReference>
<evidence type="ECO:0000259" key="8">
    <source>
        <dbReference type="PROSITE" id="PS50878"/>
    </source>
</evidence>
<dbReference type="Pfam" id="PF00078">
    <property type="entry name" value="RVT_1"/>
    <property type="match status" value="1"/>
</dbReference>
<evidence type="ECO:0000256" key="3">
    <source>
        <dbReference type="ARBA" id="ARBA00022722"/>
    </source>
</evidence>
<keyword evidence="3" id="KW-0540">Nuclease</keyword>
<evidence type="ECO:0000313" key="10">
    <source>
        <dbReference type="EMBL" id="KAA3460517.1"/>
    </source>
</evidence>
<keyword evidence="1" id="KW-0808">Transferase</keyword>
<evidence type="ECO:0000256" key="7">
    <source>
        <dbReference type="ARBA" id="ARBA00023268"/>
    </source>
</evidence>
<gene>
    <name evidence="10" type="ORF">EPI10_027174</name>
</gene>
<dbReference type="InterPro" id="IPR016197">
    <property type="entry name" value="Chromo-like_dom_sf"/>
</dbReference>
<dbReference type="CDD" id="cd09274">
    <property type="entry name" value="RNase_HI_RT_Ty3"/>
    <property type="match status" value="1"/>
</dbReference>
<dbReference type="InterPro" id="IPR041577">
    <property type="entry name" value="RT_RNaseH_2"/>
</dbReference>
<evidence type="ECO:0000256" key="5">
    <source>
        <dbReference type="ARBA" id="ARBA00022801"/>
    </source>
</evidence>
<keyword evidence="4" id="KW-0255">Endonuclease</keyword>
<dbReference type="InterPro" id="IPR043502">
    <property type="entry name" value="DNA/RNA_pol_sf"/>
</dbReference>
<protein>
    <submittedName>
        <fullName evidence="10">Reverse transcriptase</fullName>
    </submittedName>
</protein>
<keyword evidence="11" id="KW-1185">Reference proteome</keyword>
<dbReference type="OrthoDB" id="2013610at2759"/>
<dbReference type="Gene3D" id="3.30.420.10">
    <property type="entry name" value="Ribonuclease H-like superfamily/Ribonuclease H"/>
    <property type="match status" value="1"/>
</dbReference>
<dbReference type="GO" id="GO:0015074">
    <property type="term" value="P:DNA integration"/>
    <property type="evidence" value="ECO:0007669"/>
    <property type="project" value="InterPro"/>
</dbReference>
<dbReference type="PROSITE" id="PS50994">
    <property type="entry name" value="INTEGRASE"/>
    <property type="match status" value="1"/>
</dbReference>
<comment type="caution">
    <text evidence="10">The sequence shown here is derived from an EMBL/GenBank/DDBJ whole genome shotgun (WGS) entry which is preliminary data.</text>
</comment>
<evidence type="ECO:0000256" key="6">
    <source>
        <dbReference type="ARBA" id="ARBA00022918"/>
    </source>
</evidence>
<evidence type="ECO:0000259" key="9">
    <source>
        <dbReference type="PROSITE" id="PS50994"/>
    </source>
</evidence>
<dbReference type="Proteomes" id="UP000325315">
    <property type="component" value="Unassembled WGS sequence"/>
</dbReference>
<dbReference type="InterPro" id="IPR043128">
    <property type="entry name" value="Rev_trsase/Diguanyl_cyclase"/>
</dbReference>
<evidence type="ECO:0000256" key="2">
    <source>
        <dbReference type="ARBA" id="ARBA00022695"/>
    </source>
</evidence>
<keyword evidence="5" id="KW-0378">Hydrolase</keyword>
<dbReference type="Gene3D" id="3.30.70.270">
    <property type="match status" value="2"/>
</dbReference>
<dbReference type="FunFam" id="3.30.70.270:FF:000020">
    <property type="entry name" value="Transposon Tf2-6 polyprotein-like Protein"/>
    <property type="match status" value="1"/>
</dbReference>
<dbReference type="InterPro" id="IPR036397">
    <property type="entry name" value="RNaseH_sf"/>
</dbReference>
<dbReference type="SUPFAM" id="SSF54160">
    <property type="entry name" value="Chromo domain-like"/>
    <property type="match status" value="1"/>
</dbReference>
<keyword evidence="2" id="KW-0548">Nucleotidyltransferase</keyword>
<evidence type="ECO:0000256" key="4">
    <source>
        <dbReference type="ARBA" id="ARBA00022759"/>
    </source>
</evidence>
<dbReference type="PROSITE" id="PS50878">
    <property type="entry name" value="RT_POL"/>
    <property type="match status" value="1"/>
</dbReference>
<dbReference type="InterPro" id="IPR041588">
    <property type="entry name" value="Integrase_H2C2"/>
</dbReference>
<dbReference type="SUPFAM" id="SSF53098">
    <property type="entry name" value="Ribonuclease H-like"/>
    <property type="match status" value="1"/>
</dbReference>